<evidence type="ECO:0000259" key="4">
    <source>
        <dbReference type="PROSITE" id="PS51393"/>
    </source>
</evidence>
<organism evidence="5 6">
    <name type="scientific">Lagenidium giganteum</name>
    <dbReference type="NCBI Taxonomy" id="4803"/>
    <lineage>
        <taxon>Eukaryota</taxon>
        <taxon>Sar</taxon>
        <taxon>Stramenopiles</taxon>
        <taxon>Oomycota</taxon>
        <taxon>Peronosporomycetes</taxon>
        <taxon>Pythiales</taxon>
        <taxon>Pythiaceae</taxon>
    </lineage>
</organism>
<dbReference type="SUPFAM" id="SSF48484">
    <property type="entry name" value="Lipoxigenase"/>
    <property type="match status" value="2"/>
</dbReference>
<proteinExistence type="predicted"/>
<protein>
    <recommendedName>
        <fullName evidence="4">Lipoxygenase domain-containing protein</fullName>
    </recommendedName>
</protein>
<evidence type="ECO:0000256" key="1">
    <source>
        <dbReference type="ARBA" id="ARBA00022723"/>
    </source>
</evidence>
<dbReference type="PROSITE" id="PS51393">
    <property type="entry name" value="LIPOXYGENASE_3"/>
    <property type="match status" value="2"/>
</dbReference>
<dbReference type="GO" id="GO:0046872">
    <property type="term" value="F:metal ion binding"/>
    <property type="evidence" value="ECO:0007669"/>
    <property type="project" value="UniProtKB-KW"/>
</dbReference>
<dbReference type="GO" id="GO:0034440">
    <property type="term" value="P:lipid oxidation"/>
    <property type="evidence" value="ECO:0007669"/>
    <property type="project" value="InterPro"/>
</dbReference>
<dbReference type="InterPro" id="IPR036226">
    <property type="entry name" value="LipOase_C_sf"/>
</dbReference>
<dbReference type="Gene3D" id="1.20.245.10">
    <property type="entry name" value="Lipoxygenase-1, Domain 5"/>
    <property type="match status" value="2"/>
</dbReference>
<reference evidence="5" key="1">
    <citation type="submission" date="2022-11" db="EMBL/GenBank/DDBJ databases">
        <authorList>
            <person name="Morgan W.R."/>
            <person name="Tartar A."/>
        </authorList>
    </citation>
    <scope>NUCLEOTIDE SEQUENCE</scope>
    <source>
        <strain evidence="5">ARSEF 373</strain>
    </source>
</reference>
<evidence type="ECO:0000313" key="6">
    <source>
        <dbReference type="Proteomes" id="UP001146120"/>
    </source>
</evidence>
<name>A0AAV2YNC6_9STRA</name>
<dbReference type="InterPro" id="IPR000907">
    <property type="entry name" value="LipOase"/>
</dbReference>
<keyword evidence="1" id="KW-0479">Metal-binding</keyword>
<dbReference type="PANTHER" id="PTHR11771">
    <property type="entry name" value="LIPOXYGENASE"/>
    <property type="match status" value="1"/>
</dbReference>
<dbReference type="GO" id="GO:0016702">
    <property type="term" value="F:oxidoreductase activity, acting on single donors with incorporation of molecular oxygen, incorporation of two atoms of oxygen"/>
    <property type="evidence" value="ECO:0007669"/>
    <property type="project" value="InterPro"/>
</dbReference>
<sequence length="1138" mass="127180">MVRSSQSYLPSARLFKMAETVVKLVAVATILATANALSIPSKDLSATADARAQQVRETAARIQNEDRAWAIDGQLYPFCRGPVPRPGSLAEAIVVKETQLLKNFSDANADAYVAAAASITYKTVDDYLSFYDKVASPSLPRPMSTDISDETFGAQRLSVLGFTLKTATKSDYPRIFAHIPAKQVASVCGCHATVAKLGGNDLLFVSDFGHFGKWVDDKERATKYVPGAIGVFCLNEKKNQLLPLAIHIVDTKLTYTPFDRQDEWTLAKMALQAVELNFQQIWHFAETHATTSPIRVELMRNTAPSHPVNALLQHHFKVDSALEVAASMTLFNSSTAVDHVMAFGATGSMRYINHVFSRRLSLAHDFPADIKRLGSRLPKIHKYARYGSLHYRALRAFVRDYLRVYYDCDESVRGDQELQAWAKASATIPHLADFPEKFESLHELTRLVTHLIYTVSIKHHAMNGAVSWHVVTMPYSTPALWKPLPTHKLKHEAELNLAEYAIPASRVQELIGLVSLFRRDVPRSQSQVEAYSVEPFASEDQLKRVIAHRVHKLKKIESKINSQEDGQEWPYTFTKLIAVAAAVIAAVDAMSIPSKDLGATADARAQQVRDTATRIQNEDRAWKIDGQLYPFCRGPVPYPGSLAATIVAQENQLLANYSDTHAPSYVAAAASITYKTLDDYLSFYKKVESPSLPRPMSTDISDENFGAQRLSVLGFTLKTATASDYPSIFANITAEQASSVCGCDTTVAKLGDNELLFVSDFGTHGQWTDDKQRATKYAASAIGVFCLNEEKKQLLPLAIHIVDTKLTYTPFDREDEWTLAKMALQVVELNWQQIWHFAETHATTSPIRVELIRNTAPNHPVNALLQHHFQADSALEVGASVTLFNTSTAVDHTLAFGATGSMRYLNYLFTNRLSMAHDFPTDMERLGSRLPKIHKYAQYGSLHYHAIRAFVREYLRTYYDSDNAVRGDQELQAWAKASATIPHLADFPDKFDSLDGLVRLVTHLIHTVSIRHHAMNGAVSWQIVTMPYSTPALWKPLPTHKLVDEDELNLVEYTIPASRVQELIGLVSIFRRDVPRTQSQFEAYSVAPFTGEAQLAGVIARRTRALEKIESTINSQEDGQEWPYVVLRPSMLPYYSWI</sequence>
<feature type="domain" description="Lipoxygenase" evidence="4">
    <location>
        <begin position="222"/>
        <end position="592"/>
    </location>
</feature>
<gene>
    <name evidence="5" type="ORF">N0F65_012542</name>
</gene>
<evidence type="ECO:0000256" key="3">
    <source>
        <dbReference type="ARBA" id="ARBA00023002"/>
    </source>
</evidence>
<dbReference type="Pfam" id="PF00305">
    <property type="entry name" value="Lipoxygenase"/>
    <property type="match status" value="2"/>
</dbReference>
<evidence type="ECO:0000256" key="2">
    <source>
        <dbReference type="ARBA" id="ARBA00022964"/>
    </source>
</evidence>
<comment type="caution">
    <text evidence="5">The sequence shown here is derived from an EMBL/GenBank/DDBJ whole genome shotgun (WGS) entry which is preliminary data.</text>
</comment>
<evidence type="ECO:0000313" key="5">
    <source>
        <dbReference type="EMBL" id="DAZ94853.1"/>
    </source>
</evidence>
<keyword evidence="3" id="KW-0560">Oxidoreductase</keyword>
<feature type="domain" description="Lipoxygenase" evidence="4">
    <location>
        <begin position="732"/>
        <end position="1138"/>
    </location>
</feature>
<dbReference type="AlphaFoldDB" id="A0AAV2YNC6"/>
<dbReference type="InterPro" id="IPR013819">
    <property type="entry name" value="LipOase_C"/>
</dbReference>
<dbReference type="Proteomes" id="UP001146120">
    <property type="component" value="Unassembled WGS sequence"/>
</dbReference>
<keyword evidence="6" id="KW-1185">Reference proteome</keyword>
<dbReference type="EMBL" id="DAKRPA010000230">
    <property type="protein sequence ID" value="DAZ94853.1"/>
    <property type="molecule type" value="Genomic_DNA"/>
</dbReference>
<keyword evidence="2" id="KW-0223">Dioxygenase</keyword>
<accession>A0AAV2YNC6</accession>
<reference evidence="5" key="2">
    <citation type="journal article" date="2023" name="Microbiol Resour">
        <title>Decontamination and Annotation of the Draft Genome Sequence of the Oomycete Lagenidium giganteum ARSEF 373.</title>
        <authorList>
            <person name="Morgan W.R."/>
            <person name="Tartar A."/>
        </authorList>
    </citation>
    <scope>NUCLEOTIDE SEQUENCE</scope>
    <source>
        <strain evidence="5">ARSEF 373</strain>
    </source>
</reference>
<dbReference type="Gene3D" id="3.10.450.60">
    <property type="match status" value="2"/>
</dbReference>